<protein>
    <submittedName>
        <fullName evidence="1">Uncharacterized protein</fullName>
    </submittedName>
</protein>
<keyword evidence="2" id="KW-1185">Reference proteome</keyword>
<dbReference type="RefSeq" id="XP_021880564.1">
    <property type="nucleotide sequence ID" value="XM_022026592.1"/>
</dbReference>
<dbReference type="Proteomes" id="UP000193648">
    <property type="component" value="Unassembled WGS sequence"/>
</dbReference>
<dbReference type="GeneID" id="33568435"/>
<accession>A0A1Y2GMQ0</accession>
<name>A0A1Y2GMQ0_9FUNG</name>
<reference evidence="1 2" key="1">
    <citation type="submission" date="2016-07" db="EMBL/GenBank/DDBJ databases">
        <title>Pervasive Adenine N6-methylation of Active Genes in Fungi.</title>
        <authorList>
            <consortium name="DOE Joint Genome Institute"/>
            <person name="Mondo S.J."/>
            <person name="Dannebaum R.O."/>
            <person name="Kuo R.C."/>
            <person name="Labutti K."/>
            <person name="Haridas S."/>
            <person name="Kuo A."/>
            <person name="Salamov A."/>
            <person name="Ahrendt S.R."/>
            <person name="Lipzen A."/>
            <person name="Sullivan W."/>
            <person name="Andreopoulos W.B."/>
            <person name="Clum A."/>
            <person name="Lindquist E."/>
            <person name="Daum C."/>
            <person name="Ramamoorthy G.K."/>
            <person name="Gryganskyi A."/>
            <person name="Culley D."/>
            <person name="Magnuson J.K."/>
            <person name="James T.Y."/>
            <person name="O'Malley M.A."/>
            <person name="Stajich J.E."/>
            <person name="Spatafora J.W."/>
            <person name="Visel A."/>
            <person name="Grigoriev I.V."/>
        </authorList>
    </citation>
    <scope>NUCLEOTIDE SEQUENCE [LARGE SCALE GENOMIC DNA]</scope>
    <source>
        <strain evidence="1 2">NRRL 3116</strain>
    </source>
</reference>
<dbReference type="InParanoid" id="A0A1Y2GMQ0"/>
<organism evidence="1 2">
    <name type="scientific">Lobosporangium transversale</name>
    <dbReference type="NCBI Taxonomy" id="64571"/>
    <lineage>
        <taxon>Eukaryota</taxon>
        <taxon>Fungi</taxon>
        <taxon>Fungi incertae sedis</taxon>
        <taxon>Mucoromycota</taxon>
        <taxon>Mortierellomycotina</taxon>
        <taxon>Mortierellomycetes</taxon>
        <taxon>Mortierellales</taxon>
        <taxon>Mortierellaceae</taxon>
        <taxon>Lobosporangium</taxon>
    </lineage>
</organism>
<gene>
    <name evidence="1" type="ORF">BCR41DRAFT_371305</name>
</gene>
<dbReference type="AlphaFoldDB" id="A0A1Y2GMQ0"/>
<evidence type="ECO:0000313" key="2">
    <source>
        <dbReference type="Proteomes" id="UP000193648"/>
    </source>
</evidence>
<evidence type="ECO:0000313" key="1">
    <source>
        <dbReference type="EMBL" id="ORZ13780.1"/>
    </source>
</evidence>
<sequence>MITRTTNEQLEGIVYTPFNMLRGICTMHDINVQGVVVRVIGAFPSKDYPNTWDLYFVLMDPQSLIEKEVLLYLEDPDGMYIVQQGHWLTFTDVKYEGTSETEGRIICGPELDLEYISNSSRRNSPQP</sequence>
<dbReference type="EMBL" id="MCFF01000022">
    <property type="protein sequence ID" value="ORZ13780.1"/>
    <property type="molecule type" value="Genomic_DNA"/>
</dbReference>
<comment type="caution">
    <text evidence="1">The sequence shown here is derived from an EMBL/GenBank/DDBJ whole genome shotgun (WGS) entry which is preliminary data.</text>
</comment>
<proteinExistence type="predicted"/>